<reference evidence="2 3" key="1">
    <citation type="submission" date="2018-11" db="EMBL/GenBank/DDBJ databases">
        <title>Aureibaculum marinum gen. nov., sp. nov., a member of the family Flavobacteriaceae isolated from the Bohai Sea.</title>
        <authorList>
            <person name="Ji X."/>
        </authorList>
    </citation>
    <scope>NUCLEOTIDE SEQUENCE [LARGE SCALE GENOMIC DNA]</scope>
    <source>
        <strain evidence="2 3">BH-SD17</strain>
    </source>
</reference>
<dbReference type="Proteomes" id="UP000270856">
    <property type="component" value="Unassembled WGS sequence"/>
</dbReference>
<proteinExistence type="predicted"/>
<keyword evidence="1" id="KW-1133">Transmembrane helix</keyword>
<keyword evidence="1" id="KW-0812">Transmembrane</keyword>
<comment type="caution">
    <text evidence="2">The sequence shown here is derived from an EMBL/GenBank/DDBJ whole genome shotgun (WGS) entry which is preliminary data.</text>
</comment>
<evidence type="ECO:0000313" key="3">
    <source>
        <dbReference type="Proteomes" id="UP000270856"/>
    </source>
</evidence>
<name>A0A3N4P5J1_9FLAO</name>
<dbReference type="EMBL" id="RPFJ01000002">
    <property type="protein sequence ID" value="RPD99910.1"/>
    <property type="molecule type" value="Genomic_DNA"/>
</dbReference>
<evidence type="ECO:0000256" key="1">
    <source>
        <dbReference type="SAM" id="Phobius"/>
    </source>
</evidence>
<organism evidence="2 3">
    <name type="scientific">Aureibaculum marinum</name>
    <dbReference type="NCBI Taxonomy" id="2487930"/>
    <lineage>
        <taxon>Bacteria</taxon>
        <taxon>Pseudomonadati</taxon>
        <taxon>Bacteroidota</taxon>
        <taxon>Flavobacteriia</taxon>
        <taxon>Flavobacteriales</taxon>
        <taxon>Flavobacteriaceae</taxon>
        <taxon>Aureibaculum</taxon>
    </lineage>
</organism>
<feature type="transmembrane region" description="Helical" evidence="1">
    <location>
        <begin position="108"/>
        <end position="125"/>
    </location>
</feature>
<protein>
    <submittedName>
        <fullName evidence="2">Uncharacterized protein</fullName>
    </submittedName>
</protein>
<gene>
    <name evidence="2" type="ORF">EGM88_01195</name>
</gene>
<dbReference type="RefSeq" id="WP_123896063.1">
    <property type="nucleotide sequence ID" value="NZ_RPFJ01000002.1"/>
</dbReference>
<sequence>MKNNKLEHIKKSGFKTPKEYFNTLEDAVFTKLTSNKFPKKSGIKVPEGYFNSIEDNVLNKINLKNKETGFKIPDHYLETVEDNVLKNINKKQKDPKVINFTSIFLKKIIPIVAAASLLLFIFINYNQSSDVNLNQLASSEIEQWIDNDLITFDTYEITDVFEDIELEDEPIFEEEELLDYLNGTNIEELILEN</sequence>
<keyword evidence="1" id="KW-0472">Membrane</keyword>
<dbReference type="OrthoDB" id="981524at2"/>
<evidence type="ECO:0000313" key="2">
    <source>
        <dbReference type="EMBL" id="RPD99910.1"/>
    </source>
</evidence>
<keyword evidence="3" id="KW-1185">Reference proteome</keyword>
<accession>A0A3N4P5J1</accession>
<dbReference type="AlphaFoldDB" id="A0A3N4P5J1"/>